<dbReference type="PROSITE" id="PS50889">
    <property type="entry name" value="S4"/>
    <property type="match status" value="1"/>
</dbReference>
<dbReference type="Proteomes" id="UP000231143">
    <property type="component" value="Unassembled WGS sequence"/>
</dbReference>
<dbReference type="PANTHER" id="PTHR11831:SF4">
    <property type="entry name" value="SMALL RIBOSOMAL SUBUNIT PROTEIN US4M"/>
    <property type="match status" value="1"/>
</dbReference>
<dbReference type="FunFam" id="3.10.290.10:FF:000001">
    <property type="entry name" value="30S ribosomal protein S4"/>
    <property type="match status" value="1"/>
</dbReference>
<dbReference type="SMART" id="SM00363">
    <property type="entry name" value="S4"/>
    <property type="match status" value="1"/>
</dbReference>
<dbReference type="NCBIfam" id="NF003717">
    <property type="entry name" value="PRK05327.1"/>
    <property type="match status" value="1"/>
</dbReference>
<dbReference type="PANTHER" id="PTHR11831">
    <property type="entry name" value="30S 40S RIBOSOMAL PROTEIN"/>
    <property type="match status" value="1"/>
</dbReference>
<dbReference type="SMART" id="SM01390">
    <property type="entry name" value="Ribosomal_S4"/>
    <property type="match status" value="1"/>
</dbReference>
<evidence type="ECO:0000259" key="9">
    <source>
        <dbReference type="SMART" id="SM00363"/>
    </source>
</evidence>
<organism evidence="11 12">
    <name type="scientific">Candidatus Campbellbacteria bacterium CG22_combo_CG10-13_8_21_14_all_36_13</name>
    <dbReference type="NCBI Taxonomy" id="1974529"/>
    <lineage>
        <taxon>Bacteria</taxon>
        <taxon>Candidatus Campbelliibacteriota</taxon>
    </lineage>
</organism>
<evidence type="ECO:0000256" key="4">
    <source>
        <dbReference type="ARBA" id="ARBA00022980"/>
    </source>
</evidence>
<dbReference type="InterPro" id="IPR022801">
    <property type="entry name" value="Ribosomal_uS4"/>
</dbReference>
<dbReference type="InterPro" id="IPR001912">
    <property type="entry name" value="Ribosomal_uS4_N"/>
</dbReference>
<feature type="domain" description="RNA-binding S4" evidence="9">
    <location>
        <begin position="93"/>
        <end position="159"/>
    </location>
</feature>
<dbReference type="GO" id="GO:0003735">
    <property type="term" value="F:structural constituent of ribosome"/>
    <property type="evidence" value="ECO:0007669"/>
    <property type="project" value="InterPro"/>
</dbReference>
<evidence type="ECO:0000256" key="5">
    <source>
        <dbReference type="ARBA" id="ARBA00023274"/>
    </source>
</evidence>
<dbReference type="InterPro" id="IPR018079">
    <property type="entry name" value="Ribosomal_uS4_CS"/>
</dbReference>
<gene>
    <name evidence="7" type="primary">rpsD</name>
    <name evidence="11" type="ORF">COW81_01235</name>
</gene>
<evidence type="ECO:0000256" key="3">
    <source>
        <dbReference type="ARBA" id="ARBA00022884"/>
    </source>
</evidence>
<proteinExistence type="inferred from homology"/>
<reference evidence="11 12" key="1">
    <citation type="submission" date="2017-09" db="EMBL/GenBank/DDBJ databases">
        <title>Depth-based differentiation of microbial function through sediment-hosted aquifers and enrichment of novel symbionts in the deep terrestrial subsurface.</title>
        <authorList>
            <person name="Probst A.J."/>
            <person name="Ladd B."/>
            <person name="Jarett J.K."/>
            <person name="Geller-Mcgrath D.E."/>
            <person name="Sieber C.M."/>
            <person name="Emerson J.B."/>
            <person name="Anantharaman K."/>
            <person name="Thomas B.C."/>
            <person name="Malmstrom R."/>
            <person name="Stieglmeier M."/>
            <person name="Klingl A."/>
            <person name="Woyke T."/>
            <person name="Ryan C.M."/>
            <person name="Banfield J.F."/>
        </authorList>
    </citation>
    <scope>NUCLEOTIDE SEQUENCE [LARGE SCALE GENOMIC DNA]</scope>
    <source>
        <strain evidence="11">CG22_combo_CG10-13_8_21_14_all_36_13</strain>
    </source>
</reference>
<evidence type="ECO:0000256" key="1">
    <source>
        <dbReference type="ARBA" id="ARBA00007465"/>
    </source>
</evidence>
<keyword evidence="2 7" id="KW-0699">rRNA-binding</keyword>
<comment type="function">
    <text evidence="7">With S5 and S12 plays an important role in translational accuracy.</text>
</comment>
<dbReference type="SUPFAM" id="SSF55174">
    <property type="entry name" value="Alpha-L RNA-binding motif"/>
    <property type="match status" value="1"/>
</dbReference>
<evidence type="ECO:0000259" key="10">
    <source>
        <dbReference type="SMART" id="SM01390"/>
    </source>
</evidence>
<dbReference type="GO" id="GO:0015935">
    <property type="term" value="C:small ribosomal subunit"/>
    <property type="evidence" value="ECO:0007669"/>
    <property type="project" value="InterPro"/>
</dbReference>
<dbReference type="CDD" id="cd00165">
    <property type="entry name" value="S4"/>
    <property type="match status" value="1"/>
</dbReference>
<evidence type="ECO:0000256" key="8">
    <source>
        <dbReference type="RuleBase" id="RU003699"/>
    </source>
</evidence>
<dbReference type="NCBIfam" id="TIGR01017">
    <property type="entry name" value="rpsD_bact"/>
    <property type="match status" value="1"/>
</dbReference>
<protein>
    <recommendedName>
        <fullName evidence="6 7">Small ribosomal subunit protein uS4</fullName>
    </recommendedName>
</protein>
<dbReference type="GO" id="GO:0006412">
    <property type="term" value="P:translation"/>
    <property type="evidence" value="ECO:0007669"/>
    <property type="project" value="UniProtKB-UniRule"/>
</dbReference>
<dbReference type="Pfam" id="PF01479">
    <property type="entry name" value="S4"/>
    <property type="match status" value="1"/>
</dbReference>
<evidence type="ECO:0000256" key="6">
    <source>
        <dbReference type="ARBA" id="ARBA00035254"/>
    </source>
</evidence>
<comment type="caution">
    <text evidence="11">The sequence shown here is derived from an EMBL/GenBank/DDBJ whole genome shotgun (WGS) entry which is preliminary data.</text>
</comment>
<dbReference type="AlphaFoldDB" id="A0A2H0DYL0"/>
<comment type="subunit">
    <text evidence="7">Part of the 30S ribosomal subunit. Contacts protein S5. The interaction surface between S4 and S5 is involved in control of translational fidelity.</text>
</comment>
<dbReference type="Gene3D" id="1.10.1050.10">
    <property type="entry name" value="Ribosomal Protein S4 Delta 41, Chain A, domain 1"/>
    <property type="match status" value="1"/>
</dbReference>
<evidence type="ECO:0000256" key="2">
    <source>
        <dbReference type="ARBA" id="ARBA00022730"/>
    </source>
</evidence>
<sequence>MRIGPKYKIARRLGTPVFEKTQTEKFVTREARRAKNSRGKRPRPKTGFGAQLLEKQKARYTYNIAEKQFAKYVKESLEKKGNPSDMLYAALESRLDNVVYRAGFAGTRQMARQLVSHGHILVNGKKTNIPSHATKEGDIVSVREGSKNKKPFEVFASKENDSSPKWISVDTKKGTAKVGKVDPYDSTVNNFNLTTVIEYYSR</sequence>
<accession>A0A2H0DYL0</accession>
<evidence type="ECO:0000256" key="7">
    <source>
        <dbReference type="HAMAP-Rule" id="MF_01306"/>
    </source>
</evidence>
<dbReference type="GO" id="GO:0042274">
    <property type="term" value="P:ribosomal small subunit biogenesis"/>
    <property type="evidence" value="ECO:0007669"/>
    <property type="project" value="TreeGrafter"/>
</dbReference>
<dbReference type="Gene3D" id="3.10.290.10">
    <property type="entry name" value="RNA-binding S4 domain"/>
    <property type="match status" value="1"/>
</dbReference>
<dbReference type="Pfam" id="PF00163">
    <property type="entry name" value="Ribosomal_S4"/>
    <property type="match status" value="1"/>
</dbReference>
<evidence type="ECO:0000313" key="12">
    <source>
        <dbReference type="Proteomes" id="UP000231143"/>
    </source>
</evidence>
<dbReference type="InterPro" id="IPR036986">
    <property type="entry name" value="S4_RNA-bd_sf"/>
</dbReference>
<dbReference type="EMBL" id="PCTT01000014">
    <property type="protein sequence ID" value="PIP87262.1"/>
    <property type="molecule type" value="Genomic_DNA"/>
</dbReference>
<comment type="similarity">
    <text evidence="1 7 8">Belongs to the universal ribosomal protein uS4 family.</text>
</comment>
<keyword evidence="3 7" id="KW-0694">RNA-binding</keyword>
<keyword evidence="4 7" id="KW-0689">Ribosomal protein</keyword>
<name>A0A2H0DYL0_9BACT</name>
<comment type="function">
    <text evidence="7">One of the primary rRNA binding proteins, it binds directly to 16S rRNA where it nucleates assembly of the body of the 30S subunit.</text>
</comment>
<feature type="domain" description="Small ribosomal subunit protein uS4 N-terminal" evidence="10">
    <location>
        <begin position="1"/>
        <end position="92"/>
    </location>
</feature>
<evidence type="ECO:0000313" key="11">
    <source>
        <dbReference type="EMBL" id="PIP87262.1"/>
    </source>
</evidence>
<dbReference type="InterPro" id="IPR005709">
    <property type="entry name" value="Ribosomal_uS4_bac-type"/>
</dbReference>
<dbReference type="InterPro" id="IPR002942">
    <property type="entry name" value="S4_RNA-bd"/>
</dbReference>
<dbReference type="GO" id="GO:0019843">
    <property type="term" value="F:rRNA binding"/>
    <property type="evidence" value="ECO:0007669"/>
    <property type="project" value="UniProtKB-UniRule"/>
</dbReference>
<dbReference type="HAMAP" id="MF_01306_B">
    <property type="entry name" value="Ribosomal_uS4_B"/>
    <property type="match status" value="1"/>
</dbReference>
<dbReference type="PROSITE" id="PS00632">
    <property type="entry name" value="RIBOSOMAL_S4"/>
    <property type="match status" value="1"/>
</dbReference>
<keyword evidence="5 7" id="KW-0687">Ribonucleoprotein</keyword>